<gene>
    <name evidence="1" type="ORF">ENU41_07860</name>
</gene>
<organism evidence="1">
    <name type="scientific">Ignisphaera aggregans</name>
    <dbReference type="NCBI Taxonomy" id="334771"/>
    <lineage>
        <taxon>Archaea</taxon>
        <taxon>Thermoproteota</taxon>
        <taxon>Thermoprotei</taxon>
        <taxon>Desulfurococcales</taxon>
        <taxon>Desulfurococcaceae</taxon>
        <taxon>Ignisphaera</taxon>
    </lineage>
</organism>
<sequence length="60" mass="6739">MRLRLKLLIEDVSELLAKADIVQQKLGKPVVPILTEILIDKEVESYAKGRGVKVQVLIID</sequence>
<reference evidence="1" key="1">
    <citation type="journal article" date="2020" name="mSystems">
        <title>Genome- and Community-Level Interaction Insights into Carbon Utilization and Element Cycling Functions of Hydrothermarchaeota in Hydrothermal Sediment.</title>
        <authorList>
            <person name="Zhou Z."/>
            <person name="Liu Y."/>
            <person name="Xu W."/>
            <person name="Pan J."/>
            <person name="Luo Z.H."/>
            <person name="Li M."/>
        </authorList>
    </citation>
    <scope>NUCLEOTIDE SEQUENCE</scope>
    <source>
        <strain evidence="1">SpSt-667</strain>
    </source>
</reference>
<comment type="caution">
    <text evidence="1">The sequence shown here is derived from an EMBL/GenBank/DDBJ whole genome shotgun (WGS) entry which is preliminary data.</text>
</comment>
<accession>A0A832D0Q8</accession>
<evidence type="ECO:0000313" key="1">
    <source>
        <dbReference type="EMBL" id="HGQ36567.1"/>
    </source>
</evidence>
<dbReference type="EMBL" id="DTCK01000042">
    <property type="protein sequence ID" value="HGQ36567.1"/>
    <property type="molecule type" value="Genomic_DNA"/>
</dbReference>
<name>A0A832D0Q8_9CREN</name>
<proteinExistence type="predicted"/>
<protein>
    <submittedName>
        <fullName evidence="1">Uncharacterized protein</fullName>
    </submittedName>
</protein>
<dbReference type="AlphaFoldDB" id="A0A832D0Q8"/>